<sequence length="392" mass="44144">MISPAKQVMFLFNHDAAHQAAHTAGIMGELAASKPQLDVVAATGNPAIERQIRDLIPASQAQAVRWLDLSLPRLWDQLLALPNKIAPVIRLARLHRNIDAFSKADIIVSPERTCLRVKRRLVRNYGSKATRFAYVPHGSGDRNVAYNPELVQFDYYLLSGQKLIDEMVAHGLATAEDCHLIGYAKFDVAGDTPKAKLFDNDRPTIVYNPHFDPKLSSWFDHGPEFLRWVAGQSDRFNCVFAPHVMLFRKKLHISPEYKISRNRPEIPAAAYAAENILIDTDSPRLFDMTYTNSADIYVGDVSSQIYEFLKQARPAYFIDAAEQGQDAYQFWQNGPVVKDIPQLEHVLINHAEVGKTYRTTQERLFDYTINIDPERSAAQRGADVLAGLVNGE</sequence>
<keyword evidence="2" id="KW-1185">Reference proteome</keyword>
<dbReference type="Gene3D" id="3.40.50.12580">
    <property type="match status" value="1"/>
</dbReference>
<protein>
    <recommendedName>
        <fullName evidence="3">CDP-glycerol glycerophosphotransferase (TagB/SpsB family)</fullName>
    </recommendedName>
</protein>
<evidence type="ECO:0008006" key="3">
    <source>
        <dbReference type="Google" id="ProtNLM"/>
    </source>
</evidence>
<name>A0A848QN19_9SPHN</name>
<proteinExistence type="predicted"/>
<gene>
    <name evidence="1" type="ORF">HKD42_05635</name>
</gene>
<reference evidence="1 2" key="1">
    <citation type="submission" date="2020-04" db="EMBL/GenBank/DDBJ databases">
        <authorList>
            <person name="Liu A."/>
        </authorList>
    </citation>
    <scope>NUCLEOTIDE SEQUENCE [LARGE SCALE GENOMIC DNA]</scope>
    <source>
        <strain evidence="1 2">RZ02</strain>
    </source>
</reference>
<evidence type="ECO:0000313" key="2">
    <source>
        <dbReference type="Proteomes" id="UP000561181"/>
    </source>
</evidence>
<dbReference type="EMBL" id="JABCRE010000002">
    <property type="protein sequence ID" value="NMW31535.1"/>
    <property type="molecule type" value="Genomic_DNA"/>
</dbReference>
<dbReference type="AlphaFoldDB" id="A0A848QN19"/>
<dbReference type="Proteomes" id="UP000561181">
    <property type="component" value="Unassembled WGS sequence"/>
</dbReference>
<organism evidence="1 2">
    <name type="scientific">Pontixanthobacter rizhaonensis</name>
    <dbReference type="NCBI Taxonomy" id="2730337"/>
    <lineage>
        <taxon>Bacteria</taxon>
        <taxon>Pseudomonadati</taxon>
        <taxon>Pseudomonadota</taxon>
        <taxon>Alphaproteobacteria</taxon>
        <taxon>Sphingomonadales</taxon>
        <taxon>Erythrobacteraceae</taxon>
        <taxon>Pontixanthobacter</taxon>
    </lineage>
</organism>
<dbReference type="InterPro" id="IPR043148">
    <property type="entry name" value="TagF_C"/>
</dbReference>
<accession>A0A848QN19</accession>
<evidence type="ECO:0000313" key="1">
    <source>
        <dbReference type="EMBL" id="NMW31535.1"/>
    </source>
</evidence>
<dbReference type="RefSeq" id="WP_170011081.1">
    <property type="nucleotide sequence ID" value="NZ_JABCRE010000002.1"/>
</dbReference>
<comment type="caution">
    <text evidence="1">The sequence shown here is derived from an EMBL/GenBank/DDBJ whole genome shotgun (WGS) entry which is preliminary data.</text>
</comment>